<organism evidence="3 4">
    <name type="scientific">Saccharothrix espanaensis (strain ATCC 51144 / DSM 44229 / JCM 9112 / NBRC 15066 / NRRL 15764)</name>
    <dbReference type="NCBI Taxonomy" id="1179773"/>
    <lineage>
        <taxon>Bacteria</taxon>
        <taxon>Bacillati</taxon>
        <taxon>Actinomycetota</taxon>
        <taxon>Actinomycetes</taxon>
        <taxon>Pseudonocardiales</taxon>
        <taxon>Pseudonocardiaceae</taxon>
        <taxon>Saccharothrix</taxon>
    </lineage>
</organism>
<accession>K0KG54</accession>
<dbReference type="STRING" id="1179773.BN6_82810"/>
<dbReference type="AlphaFoldDB" id="K0KG54"/>
<gene>
    <name evidence="3" type="ordered locus">BN6_82810</name>
</gene>
<dbReference type="Proteomes" id="UP000006281">
    <property type="component" value="Chromosome"/>
</dbReference>
<dbReference type="BioCyc" id="SESP1179773:BN6_RS40125-MONOMER"/>
<reference evidence="3 4" key="1">
    <citation type="journal article" date="2012" name="BMC Genomics">
        <title>Complete genome sequence of Saccharothrix espanaensis DSM 44229T and comparison to the other completely sequenced Pseudonocardiaceae.</title>
        <authorList>
            <person name="Strobel T."/>
            <person name="Al-Dilaimi A."/>
            <person name="Blom J."/>
            <person name="Gessner A."/>
            <person name="Kalinowski J."/>
            <person name="Luzhetska M."/>
            <person name="Puhler A."/>
            <person name="Szczepanowski R."/>
            <person name="Bechthold A."/>
            <person name="Ruckert C."/>
        </authorList>
    </citation>
    <scope>NUCLEOTIDE SEQUENCE [LARGE SCALE GENOMIC DNA]</scope>
    <source>
        <strain evidence="4">ATCC 51144 / DSM 44229 / JCM 9112 / NBRC 15066 / NRRL 15764</strain>
    </source>
</reference>
<feature type="region of interest" description="Disordered" evidence="1">
    <location>
        <begin position="23"/>
        <end position="53"/>
    </location>
</feature>
<dbReference type="KEGG" id="sesp:BN6_82810"/>
<evidence type="ECO:0000256" key="2">
    <source>
        <dbReference type="SAM" id="SignalP"/>
    </source>
</evidence>
<proteinExistence type="predicted"/>
<dbReference type="EMBL" id="HE804045">
    <property type="protein sequence ID" value="CCH35498.1"/>
    <property type="molecule type" value="Genomic_DNA"/>
</dbReference>
<keyword evidence="2" id="KW-0732">Signal</keyword>
<evidence type="ECO:0000313" key="4">
    <source>
        <dbReference type="Proteomes" id="UP000006281"/>
    </source>
</evidence>
<dbReference type="Pfam" id="PF12079">
    <property type="entry name" value="DUF3558"/>
    <property type="match status" value="1"/>
</dbReference>
<feature type="compositionally biased region" description="Low complexity" evidence="1">
    <location>
        <begin position="23"/>
        <end position="44"/>
    </location>
</feature>
<name>K0KG54_SACES</name>
<keyword evidence="4" id="KW-1185">Reference proteome</keyword>
<protein>
    <submittedName>
        <fullName evidence="3">Putative secreted protein</fullName>
    </submittedName>
</protein>
<feature type="signal peptide" evidence="2">
    <location>
        <begin position="1"/>
        <end position="18"/>
    </location>
</feature>
<evidence type="ECO:0000256" key="1">
    <source>
        <dbReference type="SAM" id="MobiDB-lite"/>
    </source>
</evidence>
<dbReference type="OrthoDB" id="3700944at2"/>
<dbReference type="InterPro" id="IPR024520">
    <property type="entry name" value="DUF3558"/>
</dbReference>
<dbReference type="HOGENOM" id="CLU_107157_0_0_11"/>
<dbReference type="eggNOG" id="ENOG5033V48">
    <property type="taxonomic scope" value="Bacteria"/>
</dbReference>
<dbReference type="RefSeq" id="WP_015105605.1">
    <property type="nucleotide sequence ID" value="NC_019673.1"/>
</dbReference>
<dbReference type="PROSITE" id="PS51257">
    <property type="entry name" value="PROKAR_LIPOPROTEIN"/>
    <property type="match status" value="1"/>
</dbReference>
<sequence length="198" mass="20669">MRLTKGVVAALFALVAVAACTPGTTGGTPTASPGTGSSDPTTTSKAPSTRPKELKLDGVDPCKLLTDTQKSDLKIDEFKNETADVVKGTDSPSCAYTINGSKSAGYNITLVSNEGIDFWDGPSNLDVAPKTVAGYDASQVFLKGTSSFDCSVTLDVADGQQLHVQFLPYTSKAFTQDEMCQNATKGAESALSTLRTLK</sequence>
<feature type="chain" id="PRO_5039580671" evidence="2">
    <location>
        <begin position="19"/>
        <end position="198"/>
    </location>
</feature>
<dbReference type="PATRIC" id="fig|1179773.3.peg.8359"/>
<evidence type="ECO:0000313" key="3">
    <source>
        <dbReference type="EMBL" id="CCH35498.1"/>
    </source>
</evidence>